<dbReference type="Proteomes" id="UP001148737">
    <property type="component" value="Unassembled WGS sequence"/>
</dbReference>
<dbReference type="EMBL" id="JANAKD010000103">
    <property type="protein sequence ID" value="KAJ3497562.1"/>
    <property type="molecule type" value="Genomic_DNA"/>
</dbReference>
<comment type="caution">
    <text evidence="1">The sequence shown here is derived from an EMBL/GenBank/DDBJ whole genome shotgun (WGS) entry which is preliminary data.</text>
</comment>
<gene>
    <name evidence="1" type="ORF">NLG97_g1802</name>
</gene>
<organism evidence="1 2">
    <name type="scientific">Lecanicillium saksenae</name>
    <dbReference type="NCBI Taxonomy" id="468837"/>
    <lineage>
        <taxon>Eukaryota</taxon>
        <taxon>Fungi</taxon>
        <taxon>Dikarya</taxon>
        <taxon>Ascomycota</taxon>
        <taxon>Pezizomycotina</taxon>
        <taxon>Sordariomycetes</taxon>
        <taxon>Hypocreomycetidae</taxon>
        <taxon>Hypocreales</taxon>
        <taxon>Cordycipitaceae</taxon>
        <taxon>Lecanicillium</taxon>
    </lineage>
</organism>
<reference evidence="1" key="1">
    <citation type="submission" date="2022-07" db="EMBL/GenBank/DDBJ databases">
        <title>Genome Sequence of Lecanicillium saksenae.</title>
        <authorList>
            <person name="Buettner E."/>
        </authorList>
    </citation>
    <scope>NUCLEOTIDE SEQUENCE</scope>
    <source>
        <strain evidence="1">VT-O1</strain>
    </source>
</reference>
<proteinExistence type="predicted"/>
<evidence type="ECO:0000313" key="2">
    <source>
        <dbReference type="Proteomes" id="UP001148737"/>
    </source>
</evidence>
<protein>
    <submittedName>
        <fullName evidence="1">Uncharacterized protein</fullName>
    </submittedName>
</protein>
<sequence>MTSWLSEIVALLDVSTVFLFLITLVVFSIPVLIIFPPLPVERSDALGQTHSKVGVPDGESNLLHQWTAHQSTRNRANGHAGEGQRQPPKIQSLHIYPIKSCRGIELAQATVLPKGLEHDRVFCFAQRKIKKQMGTDAAAPSATSKPAEALGNVDFWEVLTLRQIGLMANIKVDLWVADRSKHSRQLGPMKTADGSGGGDDFLVVRFPWRSAGVKGVIETVAAKLSRGLSAAAEREFMLPMSFPSPEEVKARGYSHNEVTLFRNVIPALNMGSEVPPELALYLGLEPGKLALFRLDPTQRRKVFRCAPTRDVAGYQPEIDFQDAVSKNKFIYSPHT</sequence>
<evidence type="ECO:0000313" key="1">
    <source>
        <dbReference type="EMBL" id="KAJ3497562.1"/>
    </source>
</evidence>
<accession>A0ACC1R6U3</accession>
<keyword evidence="2" id="KW-1185">Reference proteome</keyword>
<name>A0ACC1R6U3_9HYPO</name>